<gene>
    <name evidence="9" type="primary">bcrC</name>
    <name evidence="9" type="ORF">PSET11_02250</name>
</gene>
<dbReference type="EMBL" id="UXAU01000031">
    <property type="protein sequence ID" value="VDC29574.1"/>
    <property type="molecule type" value="Genomic_DNA"/>
</dbReference>
<evidence type="ECO:0000313" key="9">
    <source>
        <dbReference type="EMBL" id="VDC29574.1"/>
    </source>
</evidence>
<evidence type="ECO:0000313" key="10">
    <source>
        <dbReference type="Proteomes" id="UP000280861"/>
    </source>
</evidence>
<dbReference type="GO" id="GO:0050380">
    <property type="term" value="F:undecaprenyl-diphosphatase activity"/>
    <property type="evidence" value="ECO:0007669"/>
    <property type="project" value="UniProtKB-EC"/>
</dbReference>
<dbReference type="InterPro" id="IPR036938">
    <property type="entry name" value="PAP2/HPO_sf"/>
</dbReference>
<evidence type="ECO:0000259" key="8">
    <source>
        <dbReference type="SMART" id="SM00014"/>
    </source>
</evidence>
<dbReference type="AlphaFoldDB" id="A0A3P5XLN6"/>
<proteinExistence type="predicted"/>
<evidence type="ECO:0000256" key="3">
    <source>
        <dbReference type="ARBA" id="ARBA00022692"/>
    </source>
</evidence>
<keyword evidence="3 7" id="KW-0812">Transmembrane</keyword>
<feature type="transmembrane region" description="Helical" evidence="7">
    <location>
        <begin position="104"/>
        <end position="128"/>
    </location>
</feature>
<keyword evidence="10" id="KW-1185">Reference proteome</keyword>
<feature type="transmembrane region" description="Helical" evidence="7">
    <location>
        <begin position="202"/>
        <end position="220"/>
    </location>
</feature>
<name>A0A3P5XLN6_9MICC</name>
<evidence type="ECO:0000256" key="4">
    <source>
        <dbReference type="ARBA" id="ARBA00022801"/>
    </source>
</evidence>
<evidence type="ECO:0000256" key="2">
    <source>
        <dbReference type="ARBA" id="ARBA00022475"/>
    </source>
</evidence>
<feature type="domain" description="Phosphatidic acid phosphatase type 2/haloperoxidase" evidence="8">
    <location>
        <begin position="104"/>
        <end position="217"/>
    </location>
</feature>
<dbReference type="InterPro" id="IPR000326">
    <property type="entry name" value="PAP2/HPO"/>
</dbReference>
<evidence type="ECO:0000256" key="7">
    <source>
        <dbReference type="SAM" id="Phobius"/>
    </source>
</evidence>
<reference evidence="9 10" key="1">
    <citation type="submission" date="2018-11" db="EMBL/GenBank/DDBJ databases">
        <authorList>
            <person name="Criscuolo A."/>
        </authorList>
    </citation>
    <scope>NUCLEOTIDE SEQUENCE [LARGE SCALE GENOMIC DNA]</scope>
    <source>
        <strain evidence="9">AT11b</strain>
    </source>
</reference>
<dbReference type="Proteomes" id="UP000280861">
    <property type="component" value="Unassembled WGS sequence"/>
</dbReference>
<keyword evidence="5 7" id="KW-1133">Transmembrane helix</keyword>
<feature type="transmembrane region" description="Helical" evidence="7">
    <location>
        <begin position="148"/>
        <end position="167"/>
    </location>
</feature>
<dbReference type="SUPFAM" id="SSF48317">
    <property type="entry name" value="Acid phosphatase/Vanadium-dependent haloperoxidase"/>
    <property type="match status" value="1"/>
</dbReference>
<accession>A0A3P5XLN6</accession>
<evidence type="ECO:0000256" key="1">
    <source>
        <dbReference type="ARBA" id="ARBA00004651"/>
    </source>
</evidence>
<keyword evidence="4 9" id="KW-0378">Hydrolase</keyword>
<dbReference type="EC" id="3.6.1.27" evidence="9"/>
<organism evidence="9 10">
    <name type="scientific">Arthrobacter ulcerisalmonis</name>
    <dbReference type="NCBI Taxonomy" id="2483813"/>
    <lineage>
        <taxon>Bacteria</taxon>
        <taxon>Bacillati</taxon>
        <taxon>Actinomycetota</taxon>
        <taxon>Actinomycetes</taxon>
        <taxon>Micrococcales</taxon>
        <taxon>Micrococcaceae</taxon>
        <taxon>Arthrobacter</taxon>
    </lineage>
</organism>
<sequence>MSAEITSGPKRPLRLPRLPAPRHWLGIGLTLAVLVIAVGFLTRTVPDLTADEMAVDQGFSRHHDPVLTTLALALNLLFGPVGGVAIVAAVGLYLLLVRRSADKAVVFVLTVCTGWLSSQLFKLIIGRVRPDPSLLFDPLVPEPVSNSFPSGHTSLAVAVVLAAFFIAEGTRAAKPLLWAGLVGAGIVAWSRVYIGAHYPLDVVAAFPATIAAVVLMAGLWNRHASGVDLLPRLRRSARNAPRRARIES</sequence>
<protein>
    <submittedName>
        <fullName evidence="9">Undecaprenyl-diphosphatase BcrC</fullName>
        <ecNumber evidence="9">3.6.1.27</ecNumber>
    </submittedName>
</protein>
<dbReference type="Gene3D" id="1.20.144.10">
    <property type="entry name" value="Phosphatidic acid phosphatase type 2/haloperoxidase"/>
    <property type="match status" value="2"/>
</dbReference>
<keyword evidence="2" id="KW-1003">Cell membrane</keyword>
<dbReference type="Pfam" id="PF01569">
    <property type="entry name" value="PAP2"/>
    <property type="match status" value="1"/>
</dbReference>
<keyword evidence="6 7" id="KW-0472">Membrane</keyword>
<feature type="transmembrane region" description="Helical" evidence="7">
    <location>
        <begin position="24"/>
        <end position="46"/>
    </location>
</feature>
<dbReference type="RefSeq" id="WP_238989125.1">
    <property type="nucleotide sequence ID" value="NZ_CBCRYA010000023.1"/>
</dbReference>
<dbReference type="GO" id="GO:0005886">
    <property type="term" value="C:plasma membrane"/>
    <property type="evidence" value="ECO:0007669"/>
    <property type="project" value="UniProtKB-SubCell"/>
</dbReference>
<dbReference type="SMART" id="SM00014">
    <property type="entry name" value="acidPPc"/>
    <property type="match status" value="1"/>
</dbReference>
<evidence type="ECO:0000256" key="6">
    <source>
        <dbReference type="ARBA" id="ARBA00023136"/>
    </source>
</evidence>
<evidence type="ECO:0000256" key="5">
    <source>
        <dbReference type="ARBA" id="ARBA00022989"/>
    </source>
</evidence>
<dbReference type="PANTHER" id="PTHR14969:SF62">
    <property type="entry name" value="DECAPRENYLPHOSPHORYL-5-PHOSPHORIBOSE PHOSPHATASE RV3807C-RELATED"/>
    <property type="match status" value="1"/>
</dbReference>
<feature type="transmembrane region" description="Helical" evidence="7">
    <location>
        <begin position="176"/>
        <end position="196"/>
    </location>
</feature>
<dbReference type="PANTHER" id="PTHR14969">
    <property type="entry name" value="SPHINGOSINE-1-PHOSPHATE PHOSPHOHYDROLASE"/>
    <property type="match status" value="1"/>
</dbReference>
<feature type="transmembrane region" description="Helical" evidence="7">
    <location>
        <begin position="66"/>
        <end position="97"/>
    </location>
</feature>
<comment type="subcellular location">
    <subcellularLocation>
        <location evidence="1">Cell membrane</location>
        <topology evidence="1">Multi-pass membrane protein</topology>
    </subcellularLocation>
</comment>